<protein>
    <recommendedName>
        <fullName evidence="3">F-box domain-containing protein</fullName>
    </recommendedName>
</protein>
<reference evidence="1" key="1">
    <citation type="submission" date="2021-06" db="EMBL/GenBank/DDBJ databases">
        <authorList>
            <person name="Hodson N. C."/>
            <person name="Mongue J. A."/>
            <person name="Jaron S. K."/>
        </authorList>
    </citation>
    <scope>NUCLEOTIDE SEQUENCE</scope>
</reference>
<name>A0A8J2KB83_9HEXA</name>
<evidence type="ECO:0008006" key="3">
    <source>
        <dbReference type="Google" id="ProtNLM"/>
    </source>
</evidence>
<feature type="non-terminal residue" evidence="1">
    <location>
        <position position="56"/>
    </location>
</feature>
<proteinExistence type="predicted"/>
<dbReference type="Proteomes" id="UP000708208">
    <property type="component" value="Unassembled WGS sequence"/>
</dbReference>
<dbReference type="EMBL" id="CAJVCH010231991">
    <property type="protein sequence ID" value="CAG7732459.1"/>
    <property type="molecule type" value="Genomic_DNA"/>
</dbReference>
<accession>A0A8J2KB83</accession>
<organism evidence="1 2">
    <name type="scientific">Allacma fusca</name>
    <dbReference type="NCBI Taxonomy" id="39272"/>
    <lineage>
        <taxon>Eukaryota</taxon>
        <taxon>Metazoa</taxon>
        <taxon>Ecdysozoa</taxon>
        <taxon>Arthropoda</taxon>
        <taxon>Hexapoda</taxon>
        <taxon>Collembola</taxon>
        <taxon>Symphypleona</taxon>
        <taxon>Sminthuridae</taxon>
        <taxon>Allacma</taxon>
    </lineage>
</organism>
<dbReference type="AlphaFoldDB" id="A0A8J2KB83"/>
<sequence length="56" mass="6421">MPALVMEVFLRSLRDARLLKICRLVCKSWNFEGSHSLRACSKVSIKEGSSKFKDFT</sequence>
<keyword evidence="2" id="KW-1185">Reference proteome</keyword>
<evidence type="ECO:0000313" key="1">
    <source>
        <dbReference type="EMBL" id="CAG7732459.1"/>
    </source>
</evidence>
<evidence type="ECO:0000313" key="2">
    <source>
        <dbReference type="Proteomes" id="UP000708208"/>
    </source>
</evidence>
<comment type="caution">
    <text evidence="1">The sequence shown here is derived from an EMBL/GenBank/DDBJ whole genome shotgun (WGS) entry which is preliminary data.</text>
</comment>
<gene>
    <name evidence="1" type="ORF">AFUS01_LOCUS20978</name>
</gene>